<evidence type="ECO:0000256" key="1">
    <source>
        <dbReference type="ARBA" id="ARBA00004123"/>
    </source>
</evidence>
<dbReference type="CDD" id="cd15663">
    <property type="entry name" value="ePHD_ATX3_4_5_like"/>
    <property type="match status" value="1"/>
</dbReference>
<dbReference type="Pfam" id="PF13831">
    <property type="entry name" value="PHD_2"/>
    <property type="match status" value="1"/>
</dbReference>
<dbReference type="SMART" id="SM00220">
    <property type="entry name" value="S_TKc"/>
    <property type="match status" value="1"/>
</dbReference>
<dbReference type="InterPro" id="IPR000313">
    <property type="entry name" value="PWWP_dom"/>
</dbReference>
<keyword evidence="5" id="KW-0479">Metal-binding</keyword>
<dbReference type="GO" id="GO:0009536">
    <property type="term" value="C:plastid"/>
    <property type="evidence" value="ECO:0007669"/>
    <property type="project" value="UniProtKB-SubCell"/>
</dbReference>
<dbReference type="InterPro" id="IPR019786">
    <property type="entry name" value="Zinc_finger_PHD-type_CS"/>
</dbReference>
<dbReference type="PROSITE" id="PS51805">
    <property type="entry name" value="EPHD"/>
    <property type="match status" value="1"/>
</dbReference>
<dbReference type="GO" id="GO:0008270">
    <property type="term" value="F:zinc ion binding"/>
    <property type="evidence" value="ECO:0007669"/>
    <property type="project" value="UniProtKB-KW"/>
</dbReference>
<evidence type="ECO:0000256" key="3">
    <source>
        <dbReference type="ARBA" id="ARBA00022640"/>
    </source>
</evidence>
<evidence type="ECO:0000256" key="15">
    <source>
        <dbReference type="SAM" id="MobiDB-lite"/>
    </source>
</evidence>
<evidence type="ECO:0000259" key="19">
    <source>
        <dbReference type="PROSITE" id="PS50812"/>
    </source>
</evidence>
<dbReference type="InterPro" id="IPR011011">
    <property type="entry name" value="Znf_FYVE_PHD"/>
</dbReference>
<dbReference type="GO" id="GO:0006357">
    <property type="term" value="P:regulation of transcription by RNA polymerase II"/>
    <property type="evidence" value="ECO:0007669"/>
    <property type="project" value="TreeGrafter"/>
</dbReference>
<evidence type="ECO:0000259" key="17">
    <source>
        <dbReference type="PROSITE" id="PS50016"/>
    </source>
</evidence>
<feature type="domain" description="PHD-type" evidence="17">
    <location>
        <begin position="400"/>
        <end position="456"/>
    </location>
</feature>
<dbReference type="Pfam" id="PF04755">
    <property type="entry name" value="PAP_fibrillin"/>
    <property type="match status" value="1"/>
</dbReference>
<dbReference type="Gene3D" id="2.170.270.10">
    <property type="entry name" value="SET domain"/>
    <property type="match status" value="1"/>
</dbReference>
<evidence type="ECO:0000259" key="18">
    <source>
        <dbReference type="PROSITE" id="PS50280"/>
    </source>
</evidence>
<dbReference type="InterPro" id="IPR050701">
    <property type="entry name" value="Histone_Mod_Regulator"/>
</dbReference>
<dbReference type="Gene3D" id="2.30.30.140">
    <property type="match status" value="1"/>
</dbReference>
<dbReference type="CDD" id="cd20143">
    <property type="entry name" value="PWWP_AtATX3-like"/>
    <property type="match status" value="1"/>
</dbReference>
<dbReference type="PANTHER" id="PTHR13793">
    <property type="entry name" value="PHD FINGER PROTEINS"/>
    <property type="match status" value="1"/>
</dbReference>
<feature type="domain" description="PWWP" evidence="19">
    <location>
        <begin position="214"/>
        <end position="283"/>
    </location>
</feature>
<keyword evidence="3" id="KW-0934">Plastid</keyword>
<evidence type="ECO:0000256" key="6">
    <source>
        <dbReference type="ARBA" id="ARBA00022737"/>
    </source>
</evidence>
<reference evidence="22" key="1">
    <citation type="journal article" date="2023" name="Proc. Natl. Acad. Sci. U.S.A.">
        <title>Genomic and structural basis for evolution of tropane alkaloid biosynthesis.</title>
        <authorList>
            <person name="Wanga Y.-J."/>
            <person name="Taina T."/>
            <person name="Yua J.-Y."/>
            <person name="Lia J."/>
            <person name="Xua B."/>
            <person name="Chenc J."/>
            <person name="D'Auriad J.C."/>
            <person name="Huanga J.-P."/>
            <person name="Huanga S.-X."/>
        </authorList>
    </citation>
    <scope>NUCLEOTIDE SEQUENCE [LARGE SCALE GENOMIC DNA]</scope>
    <source>
        <strain evidence="22">cv. KIB-2019</strain>
    </source>
</reference>
<evidence type="ECO:0000256" key="10">
    <source>
        <dbReference type="ARBA" id="ARBA00022946"/>
    </source>
</evidence>
<evidence type="ECO:0000256" key="8">
    <source>
        <dbReference type="ARBA" id="ARBA00022833"/>
    </source>
</evidence>
<dbReference type="PROSITE" id="PS51566">
    <property type="entry name" value="SAM_MT43_TRX_MLL"/>
    <property type="match status" value="1"/>
</dbReference>
<name>A0A9Q1RFK3_9SOLA</name>
<accession>A0A9Q1RFK3</accession>
<feature type="domain" description="SET" evidence="18">
    <location>
        <begin position="886"/>
        <end position="1003"/>
    </location>
</feature>
<dbReference type="OrthoDB" id="308383at2759"/>
<dbReference type="SMART" id="SM00317">
    <property type="entry name" value="SET"/>
    <property type="match status" value="1"/>
</dbReference>
<dbReference type="PROSITE" id="PS50011">
    <property type="entry name" value="PROTEIN_KINASE_DOM"/>
    <property type="match status" value="1"/>
</dbReference>
<keyword evidence="10" id="KW-0809">Transit peptide</keyword>
<evidence type="ECO:0000256" key="7">
    <source>
        <dbReference type="ARBA" id="ARBA00022771"/>
    </source>
</evidence>
<dbReference type="CDD" id="cd10518">
    <property type="entry name" value="SET_SETD1-like"/>
    <property type="match status" value="1"/>
</dbReference>
<dbReference type="InterPro" id="IPR013083">
    <property type="entry name" value="Znf_RING/FYVE/PHD"/>
</dbReference>
<dbReference type="InterPro" id="IPR025780">
    <property type="entry name" value="Hist-Lys_N-MeTrfase_ATX"/>
</dbReference>
<dbReference type="PANTHER" id="PTHR13793:SF132">
    <property type="entry name" value="HISTONE-LYSINE N-METHYLTRANSFERASE ATX5"/>
    <property type="match status" value="1"/>
</dbReference>
<feature type="domain" description="Protein kinase" evidence="16">
    <location>
        <begin position="1089"/>
        <end position="1398"/>
    </location>
</feature>
<dbReference type="Gene3D" id="3.30.40.10">
    <property type="entry name" value="Zinc/RING finger domain, C3HC4 (zinc finger)"/>
    <property type="match status" value="3"/>
</dbReference>
<dbReference type="Pfam" id="PF00856">
    <property type="entry name" value="SET"/>
    <property type="match status" value="1"/>
</dbReference>
<dbReference type="InterPro" id="IPR019787">
    <property type="entry name" value="Znf_PHD-finger"/>
</dbReference>
<dbReference type="Pfam" id="PF00628">
    <property type="entry name" value="PHD"/>
    <property type="match status" value="1"/>
</dbReference>
<feature type="region of interest" description="Disordered" evidence="15">
    <location>
        <begin position="1"/>
        <end position="32"/>
    </location>
</feature>
<evidence type="ECO:0000256" key="13">
    <source>
        <dbReference type="ARBA" id="ARBA00054897"/>
    </source>
</evidence>
<evidence type="ECO:0000259" key="20">
    <source>
        <dbReference type="PROSITE" id="PS51805"/>
    </source>
</evidence>
<dbReference type="CDD" id="cd15495">
    <property type="entry name" value="PHD_ATX3_4_5_like"/>
    <property type="match status" value="1"/>
</dbReference>
<organism evidence="21 22">
    <name type="scientific">Anisodus acutangulus</name>
    <dbReference type="NCBI Taxonomy" id="402998"/>
    <lineage>
        <taxon>Eukaryota</taxon>
        <taxon>Viridiplantae</taxon>
        <taxon>Streptophyta</taxon>
        <taxon>Embryophyta</taxon>
        <taxon>Tracheophyta</taxon>
        <taxon>Spermatophyta</taxon>
        <taxon>Magnoliopsida</taxon>
        <taxon>eudicotyledons</taxon>
        <taxon>Gunneridae</taxon>
        <taxon>Pentapetalae</taxon>
        <taxon>asterids</taxon>
        <taxon>lamiids</taxon>
        <taxon>Solanales</taxon>
        <taxon>Solanaceae</taxon>
        <taxon>Solanoideae</taxon>
        <taxon>Hyoscyameae</taxon>
        <taxon>Anisodus</taxon>
    </lineage>
</organism>
<dbReference type="InterPro" id="IPR006843">
    <property type="entry name" value="PAP/fibrillin_dom"/>
</dbReference>
<dbReference type="PROSITE" id="PS50016">
    <property type="entry name" value="ZF_PHD_2"/>
    <property type="match status" value="1"/>
</dbReference>
<evidence type="ECO:0000259" key="16">
    <source>
        <dbReference type="PROSITE" id="PS50011"/>
    </source>
</evidence>
<comment type="catalytic activity">
    <reaction evidence="12">
        <text>L-lysyl-[histone] + S-adenosyl-L-methionine = N(6)-methyl-L-lysyl-[histone] + S-adenosyl-L-homocysteine + H(+)</text>
        <dbReference type="Rhea" id="RHEA:10024"/>
        <dbReference type="Rhea" id="RHEA-COMP:9845"/>
        <dbReference type="Rhea" id="RHEA-COMP:9846"/>
        <dbReference type="ChEBI" id="CHEBI:15378"/>
        <dbReference type="ChEBI" id="CHEBI:29969"/>
        <dbReference type="ChEBI" id="CHEBI:57856"/>
        <dbReference type="ChEBI" id="CHEBI:59789"/>
        <dbReference type="ChEBI" id="CHEBI:61929"/>
    </reaction>
</comment>
<comment type="function">
    <text evidence="13">Histone methyltransferase.</text>
</comment>
<comment type="caution">
    <text evidence="21">The sequence shown here is derived from an EMBL/GenBank/DDBJ whole genome shotgun (WGS) entry which is preliminary data.</text>
</comment>
<keyword evidence="22" id="KW-1185">Reference proteome</keyword>
<dbReference type="Pfam" id="PF00855">
    <property type="entry name" value="PWWP"/>
    <property type="match status" value="1"/>
</dbReference>
<dbReference type="InterPro" id="IPR041955">
    <property type="entry name" value="ATX3/4/5_ePHD"/>
</dbReference>
<comment type="subcellular location">
    <subcellularLocation>
        <location evidence="1">Nucleus</location>
    </subcellularLocation>
    <subcellularLocation>
        <location evidence="2">Plastid</location>
    </subcellularLocation>
</comment>
<evidence type="ECO:0000313" key="22">
    <source>
        <dbReference type="Proteomes" id="UP001152561"/>
    </source>
</evidence>
<dbReference type="GO" id="GO:0005524">
    <property type="term" value="F:ATP binding"/>
    <property type="evidence" value="ECO:0007669"/>
    <property type="project" value="InterPro"/>
</dbReference>
<dbReference type="GO" id="GO:0006325">
    <property type="term" value="P:chromatin organization"/>
    <property type="evidence" value="ECO:0007669"/>
    <property type="project" value="UniProtKB-KW"/>
</dbReference>
<dbReference type="InterPro" id="IPR001214">
    <property type="entry name" value="SET_dom"/>
</dbReference>
<dbReference type="Gene3D" id="1.10.510.10">
    <property type="entry name" value="Transferase(Phosphotransferase) domain 1"/>
    <property type="match status" value="1"/>
</dbReference>
<dbReference type="SUPFAM" id="SSF57903">
    <property type="entry name" value="FYVE/PHD zinc finger"/>
    <property type="match status" value="2"/>
</dbReference>
<dbReference type="GO" id="GO:0004672">
    <property type="term" value="F:protein kinase activity"/>
    <property type="evidence" value="ECO:0007669"/>
    <property type="project" value="InterPro"/>
</dbReference>
<gene>
    <name evidence="21" type="ORF">K7X08_024993</name>
</gene>
<dbReference type="InterPro" id="IPR046341">
    <property type="entry name" value="SET_dom_sf"/>
</dbReference>
<dbReference type="InterPro" id="IPR001965">
    <property type="entry name" value="Znf_PHD"/>
</dbReference>
<dbReference type="SUPFAM" id="SSF63748">
    <property type="entry name" value="Tudor/PWWP/MBT"/>
    <property type="match status" value="1"/>
</dbReference>
<evidence type="ECO:0000256" key="2">
    <source>
        <dbReference type="ARBA" id="ARBA00004474"/>
    </source>
</evidence>
<keyword evidence="11" id="KW-0539">Nucleus</keyword>
<evidence type="ECO:0000256" key="5">
    <source>
        <dbReference type="ARBA" id="ARBA00022723"/>
    </source>
</evidence>
<dbReference type="PROSITE" id="PS50812">
    <property type="entry name" value="PWWP"/>
    <property type="match status" value="1"/>
</dbReference>
<keyword evidence="7 14" id="KW-0863">Zinc-finger</keyword>
<feature type="domain" description="PHD-type" evidence="20">
    <location>
        <begin position="649"/>
        <end position="764"/>
    </location>
</feature>
<dbReference type="Pfam" id="PF13832">
    <property type="entry name" value="zf-HC5HC2H_2"/>
    <property type="match status" value="1"/>
</dbReference>
<keyword evidence="6" id="KW-0677">Repeat</keyword>
<dbReference type="PROSITE" id="PS50280">
    <property type="entry name" value="SET"/>
    <property type="match status" value="1"/>
</dbReference>
<evidence type="ECO:0000256" key="14">
    <source>
        <dbReference type="PROSITE-ProRule" id="PRU00146"/>
    </source>
</evidence>
<dbReference type="FunFam" id="2.170.270.10:FF:000058">
    <property type="entry name" value="Histone-lysine N-methyltransferase"/>
    <property type="match status" value="1"/>
</dbReference>
<sequence length="1667" mass="188779">MPTMKRCRTSVDDDDFSSNRKKRKTNSSSSASGGYYPLHLLGDVAAGIIPFGIQRILGNGGATSAAEWCTEVSGEVEPKQRGNNPVHEASRPPLVRTLRGRVQVLPSRFNDSVLDNWKKEKSKINVKESNSDSEFNPYREKLTLKNAKREIGTKKNYQCRVFSSNGTVEIGCNGSKRKYSSSRNGEFDEAIDDGNVKVERGRKGSKFGREEFNSGDIVWAISGGHCPAWPAIVLDSETQAPQQVLNYRVAGTVCVMFFGYSGNGTQRDYAWIRRGMLFPFLEHVDRFQGQTDLNDSTPGDLRSAIEEAFLAENGVVEMLMVEINAATGNLDYLRSLPRGVFEASDSNQGQECNSPSQKLLKKKELDSCDACGSSLSSKPSRKLNEGHRLCTSCARLKKKKHFCGICKKIRNPSDSGTWVRCDGCKVWVHAECDKISSRNFKELSTSDYYCPECRARFNFELSDSENMNSKAKNNKNDCQTVALPDKVSVICSGVEGIYFPRIHLVVCKCGYCGAQKQALSEWERHTGSKIKNWRTSVRVKGSFLPLEQWMLQMAEFHEQNVVSTKSVKRPLKVRRQKLLSFLREKYEPVYAKWTTERCAVCRWVEDWDYNKIIICIRCQIAVHQECYGARNVRDFTSWVCRSCETPEIERECCLCPVKGGALKPTDIKSLWVHITCAWFQPEVCFASDEKMEPAVGILRIPSNSFVKICVICKQIHGSCTQCCKCSTYYHAMCASRAGYRMELHCLEKNGKQVTRMVSYCAYHRDPNPDTVLIIQTPKGVFSARSLLQSNKRTGSRLISTSRLKLQEAPAAETEKIEPFSAARCSVYNRLCDKGPGETAIAHHVRGPCHHSSSSMRSLNNIKEVKGSKAFSTFRERLHELQRTENDRVCFGRSGIHRWGLFARRNIPEGEMVLEYRGEQVRRSVADLREARYRVEGKDCYLFKISEEVVVDATDKGNIARLINHSCMPNCYARIMSVGADESRIVLIAKANVAAGDELTYDYLFDPDECEEFKEYYLCTQYFPLLSSHLSFSLYISELDVKWRQWEYIRVQKWNTLKEESENDARLTSSDSLEDEFSHVTKFQMSDFKIRNRVSIGLGGRGDEIVFEAMVNDPHSPLYKTRVVLRQLISARAKRRGRRAIEVLKRLARRKLMYHLYSMQVHGYISSSMIDENSSFTLVHGHHGSSSLRHWLQRSDWLPTLEATLSLDQESVRRVGDDTIGGPAISRQLRLIRILMRDLLIGVNYVHSHGLAHTELRLENLHISAVDKHIKVGILGNAVDFNEADPADSTSYDNMDRRRMMIAFDMRCVGFIMAKMVLRELMDPTIFAKFKAFLTKGNDPSCLREFLLHAVKRNSSTDNFGIQILDRNWGAGWHLLSVLLAPKPLDRISCLNALRHPFLCGPKWRVNPSIDVIRWSLGSTTVRIAEEYIYGQQQRSRLAHFVELMEMLNPYPKPKHWLGLLPGKWRLLYCTGRHIGLTLRQPSVRVLIGEAYLTISKVSKPNTTFSAASHISFTVMAGGNWAHDKSGVGGKLQVNSSYRLRAGRRLYLKEETTTSTFPSATPDAQASVLKRLSSKKWRKAILINEVPSSLSVAKLVSSEIDVMMSLNEPLSGNMEVAQKALQEVRTQIPPEMFDLSKIVCGTYLDSRLLVLRSVNGTALVFTRCTNDG</sequence>
<evidence type="ECO:0000256" key="11">
    <source>
        <dbReference type="ARBA" id="ARBA00023242"/>
    </source>
</evidence>
<dbReference type="SUPFAM" id="SSF82199">
    <property type="entry name" value="SET domain"/>
    <property type="match status" value="1"/>
</dbReference>
<dbReference type="InterPro" id="IPR034732">
    <property type="entry name" value="EPHD"/>
</dbReference>
<dbReference type="InterPro" id="IPR000719">
    <property type="entry name" value="Prot_kinase_dom"/>
</dbReference>
<dbReference type="Proteomes" id="UP001152561">
    <property type="component" value="Unassembled WGS sequence"/>
</dbReference>
<keyword evidence="8" id="KW-0862">Zinc</keyword>
<dbReference type="InterPro" id="IPR042011">
    <property type="entry name" value="ATX3/4/5_PHD"/>
</dbReference>
<proteinExistence type="predicted"/>
<dbReference type="InterPro" id="IPR011009">
    <property type="entry name" value="Kinase-like_dom_sf"/>
</dbReference>
<protein>
    <submittedName>
        <fullName evidence="21">Uncharacterized protein</fullName>
    </submittedName>
</protein>
<evidence type="ECO:0000313" key="21">
    <source>
        <dbReference type="EMBL" id="KAJ8554315.1"/>
    </source>
</evidence>
<keyword evidence="9" id="KW-0156">Chromatin regulator</keyword>
<dbReference type="SUPFAM" id="SSF56112">
    <property type="entry name" value="Protein kinase-like (PK-like)"/>
    <property type="match status" value="1"/>
</dbReference>
<evidence type="ECO:0000256" key="12">
    <source>
        <dbReference type="ARBA" id="ARBA00052314"/>
    </source>
</evidence>
<dbReference type="GO" id="GO:0048188">
    <property type="term" value="C:Set1C/COMPASS complex"/>
    <property type="evidence" value="ECO:0007669"/>
    <property type="project" value="UniProtKB-ARBA"/>
</dbReference>
<keyword evidence="4" id="KW-0808">Transferase</keyword>
<dbReference type="CDD" id="cd15517">
    <property type="entry name" value="PHD_TCF19_like"/>
    <property type="match status" value="1"/>
</dbReference>
<evidence type="ECO:0000256" key="9">
    <source>
        <dbReference type="ARBA" id="ARBA00022853"/>
    </source>
</evidence>
<dbReference type="SMART" id="SM00249">
    <property type="entry name" value="PHD"/>
    <property type="match status" value="3"/>
</dbReference>
<dbReference type="FunFam" id="3.30.40.10:FF:000464">
    <property type="entry name" value="Histone-lysine N-methyltransferase"/>
    <property type="match status" value="1"/>
</dbReference>
<evidence type="ECO:0000256" key="4">
    <source>
        <dbReference type="ARBA" id="ARBA00022679"/>
    </source>
</evidence>
<dbReference type="PROSITE" id="PS01359">
    <property type="entry name" value="ZF_PHD_1"/>
    <property type="match status" value="1"/>
</dbReference>
<dbReference type="EMBL" id="JAJAGQ010000009">
    <property type="protein sequence ID" value="KAJ8554315.1"/>
    <property type="molecule type" value="Genomic_DNA"/>
</dbReference>